<proteinExistence type="predicted"/>
<name>A0A550CAG3_9AGAR</name>
<evidence type="ECO:0000313" key="2">
    <source>
        <dbReference type="Proteomes" id="UP000320762"/>
    </source>
</evidence>
<organism evidence="1 2">
    <name type="scientific">Schizophyllum amplum</name>
    <dbReference type="NCBI Taxonomy" id="97359"/>
    <lineage>
        <taxon>Eukaryota</taxon>
        <taxon>Fungi</taxon>
        <taxon>Dikarya</taxon>
        <taxon>Basidiomycota</taxon>
        <taxon>Agaricomycotina</taxon>
        <taxon>Agaricomycetes</taxon>
        <taxon>Agaricomycetidae</taxon>
        <taxon>Agaricales</taxon>
        <taxon>Schizophyllaceae</taxon>
        <taxon>Schizophyllum</taxon>
    </lineage>
</organism>
<accession>A0A550CAG3</accession>
<reference evidence="1 2" key="1">
    <citation type="journal article" date="2019" name="New Phytol.">
        <title>Comparative genomics reveals unique wood-decay strategies and fruiting body development in the Schizophyllaceae.</title>
        <authorList>
            <person name="Almasi E."/>
            <person name="Sahu N."/>
            <person name="Krizsan K."/>
            <person name="Balint B."/>
            <person name="Kovacs G.M."/>
            <person name="Kiss B."/>
            <person name="Cseklye J."/>
            <person name="Drula E."/>
            <person name="Henrissat B."/>
            <person name="Nagy I."/>
            <person name="Chovatia M."/>
            <person name="Adam C."/>
            <person name="LaButti K."/>
            <person name="Lipzen A."/>
            <person name="Riley R."/>
            <person name="Grigoriev I.V."/>
            <person name="Nagy L.G."/>
        </authorList>
    </citation>
    <scope>NUCLEOTIDE SEQUENCE [LARGE SCALE GENOMIC DNA]</scope>
    <source>
        <strain evidence="1 2">NL-1724</strain>
    </source>
</reference>
<sequence>MLFYKSFTRPQRRVSLQPAGNPQKPAYPTRAAGMGLVRVRVRVGPKNPGVDPCLSLDILAAFKDATLFFSRDGILSNLAAVIPVMDDIDMMLTTAEHDTARPRAIRAAVTVAKRTLNRYYALTDGSDVYRIAMILPPNDV</sequence>
<dbReference type="OrthoDB" id="3359487at2759"/>
<keyword evidence="2" id="KW-1185">Reference proteome</keyword>
<protein>
    <submittedName>
        <fullName evidence="1">Uncharacterized protein</fullName>
    </submittedName>
</protein>
<dbReference type="STRING" id="97359.A0A550CAG3"/>
<comment type="caution">
    <text evidence="1">The sequence shown here is derived from an EMBL/GenBank/DDBJ whole genome shotgun (WGS) entry which is preliminary data.</text>
</comment>
<dbReference type="EMBL" id="VDMD01000015">
    <property type="protein sequence ID" value="TRM61686.1"/>
    <property type="molecule type" value="Genomic_DNA"/>
</dbReference>
<gene>
    <name evidence="1" type="ORF">BD626DRAFT_570400</name>
</gene>
<dbReference type="Proteomes" id="UP000320762">
    <property type="component" value="Unassembled WGS sequence"/>
</dbReference>
<dbReference type="AlphaFoldDB" id="A0A550CAG3"/>
<evidence type="ECO:0000313" key="1">
    <source>
        <dbReference type="EMBL" id="TRM61686.1"/>
    </source>
</evidence>